<proteinExistence type="predicted"/>
<dbReference type="InterPro" id="IPR043504">
    <property type="entry name" value="Peptidase_S1_PA_chymotrypsin"/>
</dbReference>
<organism evidence="4 5">
    <name type="scientific">Aminobacter ciceronei</name>
    <dbReference type="NCBI Taxonomy" id="150723"/>
    <lineage>
        <taxon>Bacteria</taxon>
        <taxon>Pseudomonadati</taxon>
        <taxon>Pseudomonadota</taxon>
        <taxon>Alphaproteobacteria</taxon>
        <taxon>Hyphomicrobiales</taxon>
        <taxon>Phyllobacteriaceae</taxon>
        <taxon>Aminobacter</taxon>
    </lineage>
</organism>
<dbReference type="Gene3D" id="3.40.570.10">
    <property type="entry name" value="Extracellular Endonuclease, subunit A"/>
    <property type="match status" value="1"/>
</dbReference>
<feature type="compositionally biased region" description="Basic and acidic residues" evidence="1">
    <location>
        <begin position="765"/>
        <end position="774"/>
    </location>
</feature>
<dbReference type="Gene3D" id="2.40.10.10">
    <property type="entry name" value="Trypsin-like serine proteases"/>
    <property type="match status" value="2"/>
</dbReference>
<dbReference type="EMBL" id="JACJHZ010000001">
    <property type="protein sequence ID" value="MBA9018232.1"/>
    <property type="molecule type" value="Genomic_DNA"/>
</dbReference>
<dbReference type="Pfam" id="PF01223">
    <property type="entry name" value="Endonuclease_NS"/>
    <property type="match status" value="1"/>
</dbReference>
<feature type="domain" description="ENPP1-3/EXOG-like endonuclease/phosphodiesterase" evidence="2">
    <location>
        <begin position="482"/>
        <end position="748"/>
    </location>
</feature>
<feature type="compositionally biased region" description="Basic residues" evidence="1">
    <location>
        <begin position="789"/>
        <end position="801"/>
    </location>
</feature>
<feature type="region of interest" description="Disordered" evidence="1">
    <location>
        <begin position="410"/>
        <end position="438"/>
    </location>
</feature>
<comment type="caution">
    <text evidence="4">The sequence shown here is derived from an EMBL/GenBank/DDBJ whole genome shotgun (WGS) entry which is preliminary data.</text>
</comment>
<gene>
    <name evidence="4" type="ORF">HNQ97_000217</name>
</gene>
<dbReference type="SUPFAM" id="SSF50494">
    <property type="entry name" value="Trypsin-like serine proteases"/>
    <property type="match status" value="1"/>
</dbReference>
<keyword evidence="4" id="KW-0378">Hydrolase</keyword>
<dbReference type="RefSeq" id="WP_182573277.1">
    <property type="nucleotide sequence ID" value="NZ_JACJHY010000001.1"/>
</dbReference>
<dbReference type="SUPFAM" id="SSF54060">
    <property type="entry name" value="His-Me finger endonucleases"/>
    <property type="match status" value="1"/>
</dbReference>
<keyword evidence="4" id="KW-0540">Nuclease</keyword>
<dbReference type="InterPro" id="IPR044925">
    <property type="entry name" value="His-Me_finger_sf"/>
</dbReference>
<protein>
    <submittedName>
        <fullName evidence="4">Endonuclease G</fullName>
    </submittedName>
</protein>
<keyword evidence="4" id="KW-0255">Endonuclease</keyword>
<dbReference type="SMART" id="SM00477">
    <property type="entry name" value="NUC"/>
    <property type="match status" value="1"/>
</dbReference>
<evidence type="ECO:0000259" key="3">
    <source>
        <dbReference type="SMART" id="SM00892"/>
    </source>
</evidence>
<dbReference type="GO" id="GO:0004519">
    <property type="term" value="F:endonuclease activity"/>
    <property type="evidence" value="ECO:0007669"/>
    <property type="project" value="UniProtKB-KW"/>
</dbReference>
<dbReference type="PANTHER" id="PTHR36234">
    <property type="entry name" value="LYSYL ENDOPEPTIDASE"/>
    <property type="match status" value="1"/>
</dbReference>
<dbReference type="InterPro" id="IPR009003">
    <property type="entry name" value="Peptidase_S1_PA"/>
</dbReference>
<evidence type="ECO:0000259" key="2">
    <source>
        <dbReference type="SMART" id="SM00477"/>
    </source>
</evidence>
<dbReference type="Pfam" id="PF13365">
    <property type="entry name" value="Trypsin_2"/>
    <property type="match status" value="1"/>
</dbReference>
<dbReference type="InterPro" id="IPR044929">
    <property type="entry name" value="DNA/RNA_non-sp_Endonuclease_sf"/>
</dbReference>
<feature type="domain" description="DNA/RNA non-specific endonuclease/pyrophosphatase/phosphodiesterase" evidence="3">
    <location>
        <begin position="481"/>
        <end position="748"/>
    </location>
</feature>
<feature type="region of interest" description="Disordered" evidence="1">
    <location>
        <begin position="761"/>
        <end position="801"/>
    </location>
</feature>
<sequence length="801" mass="87373">MVDIQTFGEVERVVRERLKKTRPEIDTSLARIAEGNPLAAEPERRRRVERLQVKADLTREQAEMISTAIETVGEPAKAGRKPAMAAAKPMGPEAIQGSTLDFVGVAFLERGRRAADAVGRVAFLNEMPQGSGFLVGPNLFLTNHHVIQTAADAARFQVQFDYERDKFNELRQPTSFFLDPDLCFVTDDIDGLDYTLIGIGQRRRGPRALDEFGFLVLSSAGDKHMLGEIANVVQHPDGRHKELVLRENHLVARDETLHVLHYVADTEQGSSGSPVFNNEWEPIALHHWGGPWHEVMGTDGKPLAKEINEGIRISAIVNDLETRLAGMDARSRAAVTQLLDIWEEAGRLKLQPVPEGGGEPDRVVAKAGKAQALTSGGDGEAKARLGDDGSVIWTFPIEISVRAPLMAQASTGAAPKSGEVRTGGPGAEAASWKTENFDDRGGYEPGFVPGFVLPLPRHGGAPGRPAKNLLAKPGDDPFELPYHHFSVVMNAERRLAYYTACNIDGSRIKAVNRDDKTVTEDPSLSELGIESIGGAEASDDFRPDRRVALEEQMNKPFYDAQKVAGFPIATSNERKARIFQKGHITLRGDPAWGTDAEAVAAERDTFFYTNAAPQLGFFNQGSALNRPGSKGKLRWRAVETYVLRNAVTMRQRVTVFAGPVFADSDPPYRFESKVPLKFWKIAAWNDGNDLRAIALLADQGPLIEVMPEGMAEAFGDAEELARVSEFLTTVAHVESLTGLDFGDTLRAADVRAGQEAIGRPALTLEPKDLARDGTLKPATKPARSGGGKKTSKPGRRRKLAS</sequence>
<accession>A0ABR6BZU5</accession>
<evidence type="ECO:0000256" key="1">
    <source>
        <dbReference type="SAM" id="MobiDB-lite"/>
    </source>
</evidence>
<reference evidence="4 5" key="1">
    <citation type="submission" date="2020-08" db="EMBL/GenBank/DDBJ databases">
        <title>Genomic Encyclopedia of Type Strains, Phase IV (KMG-IV): sequencing the most valuable type-strain genomes for metagenomic binning, comparative biology and taxonomic classification.</title>
        <authorList>
            <person name="Goeker M."/>
        </authorList>
    </citation>
    <scope>NUCLEOTIDE SEQUENCE [LARGE SCALE GENOMIC DNA]</scope>
    <source>
        <strain evidence="4 5">DSM 17455</strain>
    </source>
</reference>
<keyword evidence="5" id="KW-1185">Reference proteome</keyword>
<dbReference type="InterPro" id="IPR001604">
    <property type="entry name" value="Endo_G_ENPP1-like_dom"/>
</dbReference>
<evidence type="ECO:0000313" key="4">
    <source>
        <dbReference type="EMBL" id="MBA9018232.1"/>
    </source>
</evidence>
<dbReference type="Proteomes" id="UP000587524">
    <property type="component" value="Unassembled WGS sequence"/>
</dbReference>
<evidence type="ECO:0000313" key="5">
    <source>
        <dbReference type="Proteomes" id="UP000587524"/>
    </source>
</evidence>
<dbReference type="SMART" id="SM00892">
    <property type="entry name" value="Endonuclease_NS"/>
    <property type="match status" value="1"/>
</dbReference>
<dbReference type="PANTHER" id="PTHR36234:SF5">
    <property type="entry name" value="LYSYL ENDOPEPTIDASE"/>
    <property type="match status" value="1"/>
</dbReference>
<name>A0ABR6BZU5_9HYPH</name>
<dbReference type="InterPro" id="IPR020821">
    <property type="entry name" value="ENPP1-3/EXOG-like_nuc-like"/>
</dbReference>